<protein>
    <submittedName>
        <fullName evidence="2">Sugar phosphate isomerase/epimerase</fullName>
    </submittedName>
</protein>
<dbReference type="GO" id="GO:0016853">
    <property type="term" value="F:isomerase activity"/>
    <property type="evidence" value="ECO:0007669"/>
    <property type="project" value="UniProtKB-KW"/>
</dbReference>
<organism evidence="2 3">
    <name type="scientific">Sphingobacterium nematocida</name>
    <dbReference type="NCBI Taxonomy" id="1513896"/>
    <lineage>
        <taxon>Bacteria</taxon>
        <taxon>Pseudomonadati</taxon>
        <taxon>Bacteroidota</taxon>
        <taxon>Sphingobacteriia</taxon>
        <taxon>Sphingobacteriales</taxon>
        <taxon>Sphingobacteriaceae</taxon>
        <taxon>Sphingobacterium</taxon>
    </lineage>
</organism>
<keyword evidence="3" id="KW-1185">Reference proteome</keyword>
<evidence type="ECO:0000313" key="3">
    <source>
        <dbReference type="Proteomes" id="UP000190150"/>
    </source>
</evidence>
<keyword evidence="2" id="KW-0413">Isomerase</keyword>
<dbReference type="SUPFAM" id="SSF51658">
    <property type="entry name" value="Xylose isomerase-like"/>
    <property type="match status" value="1"/>
</dbReference>
<sequence length="325" mass="37269">MTTRRNFIKKTGLGLMGTYFGSSMLTACTQNSLKKEGPFANIGLQIYSLRDLLVQDPKLTLETVARIGYSHIETFGLQTSENSFWGLKVPELKKIMADINLNTHSGHYDLSKYLSRHHTDKENIEKYIETAVELGQKYVVAPVTPMDDLNNLKPEDYQYAAEQLNKAGEVAKKAGVKMAYHNHFWEFRDFANGTKGLDILVAFTEPDLVSFELDIYWIEKAGLSAQSYFQKYPGRFTMWHVKDMDKNYAEPIVGEKFDKLPFDSIQKQVRFTEVGTGQIDYVNIAQNAKQSGLEYAFVEQDDIYLPNKFESIKSSYDYVQRFLSK</sequence>
<feature type="domain" description="Xylose isomerase-like TIM barrel" evidence="1">
    <location>
        <begin position="62"/>
        <end position="293"/>
    </location>
</feature>
<dbReference type="InterPro" id="IPR050312">
    <property type="entry name" value="IolE/XylAMocC-like"/>
</dbReference>
<dbReference type="InterPro" id="IPR036237">
    <property type="entry name" value="Xyl_isomerase-like_sf"/>
</dbReference>
<dbReference type="RefSeq" id="WP_079641167.1">
    <property type="nucleotide sequence ID" value="NZ_FUZF01000002.1"/>
</dbReference>
<dbReference type="InterPro" id="IPR013022">
    <property type="entry name" value="Xyl_isomerase-like_TIM-brl"/>
</dbReference>
<dbReference type="AlphaFoldDB" id="A0A1T5BH05"/>
<evidence type="ECO:0000313" key="2">
    <source>
        <dbReference type="EMBL" id="SKB46113.1"/>
    </source>
</evidence>
<gene>
    <name evidence="2" type="ORF">SAMN05660841_00652</name>
</gene>
<accession>A0A1T5BH05</accession>
<dbReference type="EMBL" id="FUZF01000002">
    <property type="protein sequence ID" value="SKB46113.1"/>
    <property type="molecule type" value="Genomic_DNA"/>
</dbReference>
<evidence type="ECO:0000259" key="1">
    <source>
        <dbReference type="Pfam" id="PF01261"/>
    </source>
</evidence>
<dbReference type="PROSITE" id="PS51257">
    <property type="entry name" value="PROKAR_LIPOPROTEIN"/>
    <property type="match status" value="1"/>
</dbReference>
<proteinExistence type="predicted"/>
<dbReference type="PANTHER" id="PTHR12110:SF41">
    <property type="entry name" value="INOSOSE DEHYDRATASE"/>
    <property type="match status" value="1"/>
</dbReference>
<name>A0A1T5BH05_9SPHI</name>
<dbReference type="Gene3D" id="3.20.20.150">
    <property type="entry name" value="Divalent-metal-dependent TIM barrel enzymes"/>
    <property type="match status" value="1"/>
</dbReference>
<dbReference type="Proteomes" id="UP000190150">
    <property type="component" value="Unassembled WGS sequence"/>
</dbReference>
<dbReference type="STRING" id="1513896.SAMN05660841_00652"/>
<dbReference type="Pfam" id="PF01261">
    <property type="entry name" value="AP_endonuc_2"/>
    <property type="match status" value="1"/>
</dbReference>
<dbReference type="PANTHER" id="PTHR12110">
    <property type="entry name" value="HYDROXYPYRUVATE ISOMERASE"/>
    <property type="match status" value="1"/>
</dbReference>
<reference evidence="3" key="1">
    <citation type="submission" date="2017-02" db="EMBL/GenBank/DDBJ databases">
        <authorList>
            <person name="Varghese N."/>
            <person name="Submissions S."/>
        </authorList>
    </citation>
    <scope>NUCLEOTIDE SEQUENCE [LARGE SCALE GENOMIC DNA]</scope>
    <source>
        <strain evidence="3">DSM 24091</strain>
    </source>
</reference>